<comment type="caution">
    <text evidence="2">The sequence shown here is derived from an EMBL/GenBank/DDBJ whole genome shotgun (WGS) entry which is preliminary data.</text>
</comment>
<dbReference type="InterPro" id="IPR059216">
    <property type="entry name" value="LeuA_carph_isopro_dom"/>
</dbReference>
<dbReference type="OrthoDB" id="7376100at2"/>
<gene>
    <name evidence="2" type="ORF">DFH01_13495</name>
</gene>
<evidence type="ECO:0000313" key="3">
    <source>
        <dbReference type="Proteomes" id="UP000245765"/>
    </source>
</evidence>
<evidence type="ECO:0000256" key="1">
    <source>
        <dbReference type="SAM" id="MobiDB-lite"/>
    </source>
</evidence>
<name>A0A317FBH6_9PROT</name>
<dbReference type="Proteomes" id="UP000245765">
    <property type="component" value="Unassembled WGS sequence"/>
</dbReference>
<proteinExistence type="predicted"/>
<evidence type="ECO:0000313" key="2">
    <source>
        <dbReference type="EMBL" id="PWS36205.1"/>
    </source>
</evidence>
<dbReference type="RefSeq" id="WP_109871000.1">
    <property type="nucleotide sequence ID" value="NZ_QGNA01000003.1"/>
</dbReference>
<reference evidence="3" key="1">
    <citation type="submission" date="2018-05" db="EMBL/GenBank/DDBJ databases">
        <authorList>
            <person name="Du Z."/>
            <person name="Wang X."/>
        </authorList>
    </citation>
    <scope>NUCLEOTIDE SEQUENCE [LARGE SCALE GENOMIC DNA]</scope>
    <source>
        <strain evidence="3">CQN31</strain>
    </source>
</reference>
<dbReference type="EMBL" id="QGNA01000003">
    <property type="protein sequence ID" value="PWS36205.1"/>
    <property type="molecule type" value="Genomic_DNA"/>
</dbReference>
<keyword evidence="3" id="KW-1185">Reference proteome</keyword>
<dbReference type="NCBIfam" id="NF046037">
    <property type="entry name" value="carphisopro"/>
    <property type="match status" value="1"/>
</dbReference>
<protein>
    <submittedName>
        <fullName evidence="2">Uncharacterized protein</fullName>
    </submittedName>
</protein>
<organism evidence="2 3">
    <name type="scientific">Falsiroseomonas bella</name>
    <dbReference type="NCBI Taxonomy" id="2184016"/>
    <lineage>
        <taxon>Bacteria</taxon>
        <taxon>Pseudomonadati</taxon>
        <taxon>Pseudomonadota</taxon>
        <taxon>Alphaproteobacteria</taxon>
        <taxon>Acetobacterales</taxon>
        <taxon>Roseomonadaceae</taxon>
        <taxon>Falsiroseomonas</taxon>
    </lineage>
</organism>
<sequence>MPPVDPAATVLARFGGAGPLAQLLRLDRSAVHRWALPKHRGGSGGLIPARHHQRLLALAAAQGIALSPADLVGTPTATGDPPRAGADDG</sequence>
<dbReference type="AlphaFoldDB" id="A0A317FBH6"/>
<feature type="region of interest" description="Disordered" evidence="1">
    <location>
        <begin position="70"/>
        <end position="89"/>
    </location>
</feature>
<accession>A0A317FBH6</accession>